<keyword evidence="7" id="KW-0539">Nucleus</keyword>
<dbReference type="InterPro" id="IPR044189">
    <property type="entry name" value="XPO4/7-like"/>
</dbReference>
<dbReference type="EMBL" id="OW240922">
    <property type="protein sequence ID" value="CAH2322674.1"/>
    <property type="molecule type" value="Genomic_DNA"/>
</dbReference>
<dbReference type="Proteomes" id="UP001295444">
    <property type="component" value="Chromosome 11"/>
</dbReference>
<dbReference type="GO" id="GO:0005643">
    <property type="term" value="C:nuclear pore"/>
    <property type="evidence" value="ECO:0007669"/>
    <property type="project" value="TreeGrafter"/>
</dbReference>
<evidence type="ECO:0000256" key="5">
    <source>
        <dbReference type="ARBA" id="ARBA00022490"/>
    </source>
</evidence>
<protein>
    <submittedName>
        <fullName evidence="8">Exportin-7, partial</fullName>
    </submittedName>
</protein>
<evidence type="ECO:0000256" key="1">
    <source>
        <dbReference type="ARBA" id="ARBA00004123"/>
    </source>
</evidence>
<comment type="subcellular location">
    <subcellularLocation>
        <location evidence="2">Cytoplasm</location>
    </subcellularLocation>
    <subcellularLocation>
        <location evidence="1">Nucleus</location>
    </subcellularLocation>
</comment>
<dbReference type="PANTHER" id="PTHR12596">
    <property type="entry name" value="EXPORTIN 4,7-RELATED"/>
    <property type="match status" value="1"/>
</dbReference>
<dbReference type="GO" id="GO:0005049">
    <property type="term" value="F:nuclear export signal receptor activity"/>
    <property type="evidence" value="ECO:0007669"/>
    <property type="project" value="InterPro"/>
</dbReference>
<keyword evidence="4" id="KW-0813">Transport</keyword>
<keyword evidence="9" id="KW-1185">Reference proteome</keyword>
<keyword evidence="5" id="KW-0963">Cytoplasm</keyword>
<gene>
    <name evidence="8" type="ORF">PECUL_23A011287</name>
</gene>
<name>A0AAD1TFZ9_PELCU</name>
<dbReference type="AlphaFoldDB" id="A0AAD1TFZ9"/>
<reference evidence="8" key="1">
    <citation type="submission" date="2022-03" db="EMBL/GenBank/DDBJ databases">
        <authorList>
            <person name="Alioto T."/>
            <person name="Alioto T."/>
            <person name="Gomez Garrido J."/>
        </authorList>
    </citation>
    <scope>NUCLEOTIDE SEQUENCE</scope>
</reference>
<dbReference type="GO" id="GO:0006611">
    <property type="term" value="P:protein export from nucleus"/>
    <property type="evidence" value="ECO:0007669"/>
    <property type="project" value="TreeGrafter"/>
</dbReference>
<evidence type="ECO:0000256" key="2">
    <source>
        <dbReference type="ARBA" id="ARBA00004496"/>
    </source>
</evidence>
<keyword evidence="6" id="KW-0653">Protein transport</keyword>
<dbReference type="GO" id="GO:0005737">
    <property type="term" value="C:cytoplasm"/>
    <property type="evidence" value="ECO:0007669"/>
    <property type="project" value="UniProtKB-SubCell"/>
</dbReference>
<evidence type="ECO:0000256" key="4">
    <source>
        <dbReference type="ARBA" id="ARBA00022448"/>
    </source>
</evidence>
<dbReference type="PANTHER" id="PTHR12596:SF2">
    <property type="entry name" value="EXPORTIN-7 ISOFORM X1"/>
    <property type="match status" value="1"/>
</dbReference>
<evidence type="ECO:0000256" key="3">
    <source>
        <dbReference type="ARBA" id="ARBA00009466"/>
    </source>
</evidence>
<evidence type="ECO:0000313" key="9">
    <source>
        <dbReference type="Proteomes" id="UP001295444"/>
    </source>
</evidence>
<evidence type="ECO:0000256" key="7">
    <source>
        <dbReference type="ARBA" id="ARBA00023242"/>
    </source>
</evidence>
<accession>A0AAD1TFZ9</accession>
<proteinExistence type="inferred from homology"/>
<organism evidence="8 9">
    <name type="scientific">Pelobates cultripes</name>
    <name type="common">Western spadefoot toad</name>
    <dbReference type="NCBI Taxonomy" id="61616"/>
    <lineage>
        <taxon>Eukaryota</taxon>
        <taxon>Metazoa</taxon>
        <taxon>Chordata</taxon>
        <taxon>Craniata</taxon>
        <taxon>Vertebrata</taxon>
        <taxon>Euteleostomi</taxon>
        <taxon>Amphibia</taxon>
        <taxon>Batrachia</taxon>
        <taxon>Anura</taxon>
        <taxon>Pelobatoidea</taxon>
        <taxon>Pelobatidae</taxon>
        <taxon>Pelobates</taxon>
    </lineage>
</organism>
<evidence type="ECO:0000313" key="8">
    <source>
        <dbReference type="EMBL" id="CAH2322674.1"/>
    </source>
</evidence>
<sequence>MISFLKYSAHYQLGSGGHHGVHRLLFCSCLDHIVTDLFKQLSRTGKKRGAPPPQESERFLHIMQQQPEIIPADALHCFQYHHIFEDCRNQWSMSRPLLGLILLNERSISRTYGAALLVASPPSEKQQAMCLCFENLMVEGIERNLLTKRIETGSHRIFLPSDEK</sequence>
<evidence type="ECO:0000256" key="6">
    <source>
        <dbReference type="ARBA" id="ARBA00022927"/>
    </source>
</evidence>
<comment type="similarity">
    <text evidence="3">Belongs to the exportin family.</text>
</comment>